<dbReference type="RefSeq" id="WP_075081869.1">
    <property type="nucleotide sequence ID" value="NZ_CP042912.1"/>
</dbReference>
<reference evidence="1 2" key="1">
    <citation type="submission" date="2019-08" db="EMBL/GenBank/DDBJ databases">
        <title>Deep-cultivation of Planctomycetes and their phenomic and genomic characterization uncovers novel biology.</title>
        <authorList>
            <person name="Wiegand S."/>
            <person name="Jogler M."/>
            <person name="Boedeker C."/>
            <person name="Pinto D."/>
            <person name="Vollmers J."/>
            <person name="Rivas-Marin E."/>
            <person name="Kohn T."/>
            <person name="Peeters S.H."/>
            <person name="Heuer A."/>
            <person name="Rast P."/>
            <person name="Oberbeckmann S."/>
            <person name="Bunk B."/>
            <person name="Jeske O."/>
            <person name="Meyerdierks A."/>
            <person name="Storesund J.E."/>
            <person name="Kallscheuer N."/>
            <person name="Luecker S."/>
            <person name="Lage O.M."/>
            <person name="Pohl T."/>
            <person name="Merkel B.J."/>
            <person name="Hornburger P."/>
            <person name="Mueller R.-W."/>
            <person name="Bruemmer F."/>
            <person name="Labrenz M."/>
            <person name="Spormann A.M."/>
            <person name="Op den Camp H."/>
            <person name="Overmann J."/>
            <person name="Amann R."/>
            <person name="Jetten M.S.M."/>
            <person name="Mascher T."/>
            <person name="Medema M.H."/>
            <person name="Devos D.P."/>
            <person name="Kaster A.-K."/>
            <person name="Ovreas L."/>
            <person name="Rohde M."/>
            <person name="Galperin M.Y."/>
            <person name="Jogler C."/>
        </authorList>
    </citation>
    <scope>NUCLEOTIDE SEQUENCE [LARGE SCALE GENOMIC DNA]</scope>
    <source>
        <strain evidence="1 2">FC18</strain>
    </source>
</reference>
<dbReference type="Proteomes" id="UP000322214">
    <property type="component" value="Chromosome"/>
</dbReference>
<dbReference type="EMBL" id="CP042912">
    <property type="protein sequence ID" value="QEG21109.1"/>
    <property type="molecule type" value="Genomic_DNA"/>
</dbReference>
<keyword evidence="2" id="KW-1185">Reference proteome</keyword>
<name>A0A5B9P6E9_9BACT</name>
<accession>A0A5B9P6E9</accession>
<dbReference type="KEGG" id="mff:MFFC18_09620"/>
<organism evidence="1 2">
    <name type="scientific">Mariniblastus fucicola</name>
    <dbReference type="NCBI Taxonomy" id="980251"/>
    <lineage>
        <taxon>Bacteria</taxon>
        <taxon>Pseudomonadati</taxon>
        <taxon>Planctomycetota</taxon>
        <taxon>Planctomycetia</taxon>
        <taxon>Pirellulales</taxon>
        <taxon>Pirellulaceae</taxon>
        <taxon>Mariniblastus</taxon>
    </lineage>
</organism>
<evidence type="ECO:0000313" key="1">
    <source>
        <dbReference type="EMBL" id="QEG21109.1"/>
    </source>
</evidence>
<proteinExistence type="predicted"/>
<evidence type="ECO:0000313" key="2">
    <source>
        <dbReference type="Proteomes" id="UP000322214"/>
    </source>
</evidence>
<sequence>MNIHYGFTKATILLLLIGICSTGCLSGEKLEKAGGIVMVDGRPSSAGTIEFYPVSGGRTANAVIQDDGTFTISYRKPGDGLPPGDYKVAVIVDKVLNSTPKMSAEEDGDGNFTPEFRQGAVTHIVPQIYNNIQTTPLRYTIDNTGESQHLEIEISTSD</sequence>
<gene>
    <name evidence="1" type="ORF">MFFC18_09620</name>
</gene>
<dbReference type="AlphaFoldDB" id="A0A5B9P6E9"/>
<dbReference type="OrthoDB" id="289014at2"/>
<protein>
    <recommendedName>
        <fullName evidence="3">Carboxypeptidase regulatory-like domain-containing protein</fullName>
    </recommendedName>
</protein>
<evidence type="ECO:0008006" key="3">
    <source>
        <dbReference type="Google" id="ProtNLM"/>
    </source>
</evidence>